<evidence type="ECO:0000256" key="3">
    <source>
        <dbReference type="ARBA" id="ARBA00023082"/>
    </source>
</evidence>
<reference evidence="8 9" key="1">
    <citation type="submission" date="2019-04" db="EMBL/GenBank/DDBJ databases">
        <title>Complete genome sequence of Agrobacterium tumefaciens CFBP5877.</title>
        <authorList>
            <person name="Huang Y.-Y."/>
            <person name="Chiang H.-Y."/>
            <person name="Chou L."/>
            <person name="Lai E.-M."/>
            <person name="Kuo C.-H."/>
        </authorList>
    </citation>
    <scope>NUCLEOTIDE SEQUENCE [LARGE SCALE GENOMIC DNA]</scope>
    <source>
        <strain evidence="8 9">CFBP5877</strain>
        <plasmid evidence="9">patcfbp5877a</plasmid>
    </source>
</reference>
<dbReference type="GO" id="GO:0003677">
    <property type="term" value="F:DNA binding"/>
    <property type="evidence" value="ECO:0007669"/>
    <property type="project" value="UniProtKB-KW"/>
</dbReference>
<dbReference type="InterPro" id="IPR013249">
    <property type="entry name" value="RNA_pol_sigma70_r4_t2"/>
</dbReference>
<dbReference type="AlphaFoldDB" id="A0AAE6BHZ0"/>
<dbReference type="SUPFAM" id="SSF88946">
    <property type="entry name" value="Sigma2 domain of RNA polymerase sigma factors"/>
    <property type="match status" value="1"/>
</dbReference>
<accession>A0AAE6BHZ0</accession>
<evidence type="ECO:0000256" key="2">
    <source>
        <dbReference type="ARBA" id="ARBA00023015"/>
    </source>
</evidence>
<dbReference type="Pfam" id="PF08281">
    <property type="entry name" value="Sigma70_r4_2"/>
    <property type="match status" value="1"/>
</dbReference>
<dbReference type="NCBIfam" id="TIGR02937">
    <property type="entry name" value="sigma70-ECF"/>
    <property type="match status" value="1"/>
</dbReference>
<evidence type="ECO:0000256" key="4">
    <source>
        <dbReference type="ARBA" id="ARBA00023125"/>
    </source>
</evidence>
<dbReference type="InterPro" id="IPR007627">
    <property type="entry name" value="RNA_pol_sigma70_r2"/>
</dbReference>
<evidence type="ECO:0000313" key="9">
    <source>
        <dbReference type="Proteomes" id="UP000298579"/>
    </source>
</evidence>
<name>A0AAE6BHZ0_AGRTU</name>
<evidence type="ECO:0000313" key="8">
    <source>
        <dbReference type="EMBL" id="QCL82395.1"/>
    </source>
</evidence>
<evidence type="ECO:0000259" key="6">
    <source>
        <dbReference type="Pfam" id="PF04542"/>
    </source>
</evidence>
<dbReference type="PANTHER" id="PTHR43133">
    <property type="entry name" value="RNA POLYMERASE ECF-TYPE SIGMA FACTO"/>
    <property type="match status" value="1"/>
</dbReference>
<dbReference type="Gene3D" id="1.10.1740.10">
    <property type="match status" value="1"/>
</dbReference>
<sequence length="190" mass="21401">MDTREDEWAKAMRAERTGDSAAYEAFLRAFAASVRRIVETHLRYMGFSRYEAEDVVQEVLVAVHSRRHQWDTKRSLLPWLNAITRYKIIDASRRLGRDARMRVDLTEEQWAGLFLFEGIDPERNPADVEKLISALPPGEQAAVRAIGLEGASIKEAAARIGSTEGAVRVAFHRSLKRLMAATQGRGPGHE</sequence>
<keyword evidence="5" id="KW-0804">Transcription</keyword>
<evidence type="ECO:0000256" key="5">
    <source>
        <dbReference type="ARBA" id="ARBA00023163"/>
    </source>
</evidence>
<gene>
    <name evidence="8" type="ORF">CFBP5877_25000</name>
</gene>
<dbReference type="InterPro" id="IPR039425">
    <property type="entry name" value="RNA_pol_sigma-70-like"/>
</dbReference>
<dbReference type="Gene3D" id="1.10.10.10">
    <property type="entry name" value="Winged helix-like DNA-binding domain superfamily/Winged helix DNA-binding domain"/>
    <property type="match status" value="1"/>
</dbReference>
<evidence type="ECO:0000256" key="1">
    <source>
        <dbReference type="ARBA" id="ARBA00010641"/>
    </source>
</evidence>
<geneLocation type="plasmid" evidence="9">
    <name>patcfbp5877a</name>
</geneLocation>
<dbReference type="PANTHER" id="PTHR43133:SF58">
    <property type="entry name" value="ECF RNA POLYMERASE SIGMA FACTOR SIGD"/>
    <property type="match status" value="1"/>
</dbReference>
<dbReference type="GO" id="GO:0006352">
    <property type="term" value="P:DNA-templated transcription initiation"/>
    <property type="evidence" value="ECO:0007669"/>
    <property type="project" value="InterPro"/>
</dbReference>
<feature type="domain" description="RNA polymerase sigma factor 70 region 4 type 2" evidence="7">
    <location>
        <begin position="128"/>
        <end position="178"/>
    </location>
</feature>
<protein>
    <submittedName>
        <fullName evidence="8">Sigma-70 family RNA polymerase sigma factor</fullName>
    </submittedName>
</protein>
<dbReference type="InterPro" id="IPR036388">
    <property type="entry name" value="WH-like_DNA-bd_sf"/>
</dbReference>
<dbReference type="EMBL" id="CP039899">
    <property type="protein sequence ID" value="QCL82395.1"/>
    <property type="molecule type" value="Genomic_DNA"/>
</dbReference>
<evidence type="ECO:0000259" key="7">
    <source>
        <dbReference type="Pfam" id="PF08281"/>
    </source>
</evidence>
<feature type="domain" description="RNA polymerase sigma-70 region 2" evidence="6">
    <location>
        <begin position="34"/>
        <end position="97"/>
    </location>
</feature>
<organism evidence="8 9">
    <name type="scientific">Agrobacterium tumefaciens</name>
    <dbReference type="NCBI Taxonomy" id="358"/>
    <lineage>
        <taxon>Bacteria</taxon>
        <taxon>Pseudomonadati</taxon>
        <taxon>Pseudomonadota</taxon>
        <taxon>Alphaproteobacteria</taxon>
        <taxon>Hyphomicrobiales</taxon>
        <taxon>Rhizobiaceae</taxon>
        <taxon>Rhizobium/Agrobacterium group</taxon>
        <taxon>Agrobacterium</taxon>
        <taxon>Agrobacterium tumefaciens complex</taxon>
    </lineage>
</organism>
<keyword evidence="4" id="KW-0238">DNA-binding</keyword>
<dbReference type="InterPro" id="IPR014284">
    <property type="entry name" value="RNA_pol_sigma-70_dom"/>
</dbReference>
<keyword evidence="2" id="KW-0805">Transcription regulation</keyword>
<dbReference type="InterPro" id="IPR013324">
    <property type="entry name" value="RNA_pol_sigma_r3/r4-like"/>
</dbReference>
<keyword evidence="3" id="KW-0731">Sigma factor</keyword>
<dbReference type="InterPro" id="IPR013325">
    <property type="entry name" value="RNA_pol_sigma_r2"/>
</dbReference>
<dbReference type="Pfam" id="PF04542">
    <property type="entry name" value="Sigma70_r2"/>
    <property type="match status" value="1"/>
</dbReference>
<comment type="similarity">
    <text evidence="1">Belongs to the sigma-70 factor family. ECF subfamily.</text>
</comment>
<dbReference type="SUPFAM" id="SSF88659">
    <property type="entry name" value="Sigma3 and sigma4 domains of RNA polymerase sigma factors"/>
    <property type="match status" value="1"/>
</dbReference>
<keyword evidence="8" id="KW-0614">Plasmid</keyword>
<dbReference type="GO" id="GO:0016987">
    <property type="term" value="F:sigma factor activity"/>
    <property type="evidence" value="ECO:0007669"/>
    <property type="project" value="UniProtKB-KW"/>
</dbReference>
<dbReference type="Proteomes" id="UP000298579">
    <property type="component" value="Plasmid pAtCFBP5877a"/>
</dbReference>
<dbReference type="RefSeq" id="WP_080830431.1">
    <property type="nucleotide sequence ID" value="NZ_CP039890.1"/>
</dbReference>
<proteinExistence type="inferred from homology"/>